<evidence type="ECO:0000256" key="1">
    <source>
        <dbReference type="ARBA" id="ARBA00005336"/>
    </source>
</evidence>
<dbReference type="GO" id="GO:0008422">
    <property type="term" value="F:beta-glucosidase activity"/>
    <property type="evidence" value="ECO:0007669"/>
    <property type="project" value="UniProtKB-ARBA"/>
</dbReference>
<dbReference type="PANTHER" id="PTHR42721:SF3">
    <property type="entry name" value="BETA-D-XYLOSIDASE 5-RELATED"/>
    <property type="match status" value="1"/>
</dbReference>
<dbReference type="RefSeq" id="WP_169664432.1">
    <property type="nucleotide sequence ID" value="NZ_CP076132.1"/>
</dbReference>
<dbReference type="Pfam" id="PF14310">
    <property type="entry name" value="Fn3-like"/>
    <property type="match status" value="1"/>
</dbReference>
<dbReference type="KEGG" id="fya:KMW28_05140"/>
<sequence>MKNKFNQLLLFFLVFGYGLNAQTWKDPNADIDDRVDDLLSKMTLEEKINYCGSRIPGIDRLDVPYFEWYGEALHGIIAWNCTQFPQNIAMGSTWNPDLMFDVATAISNEARALKNKGEKEVMMFSPTVNMARDPRWGRNGECYSEDPFLMSEMARMYVRGMQGNDPKYVKTVTTVKHYVANNVDKYREKIFSNINKKDLYEYYFPAYKTCIVDEEATGIMTALNGLNGIPCSAHNWAVNDVLRKEWGFEGYVIADWTAVEGLETRMHYAKSQPEAVAMAIKAGVDQECYRNNKKQAPMVYALKPAIDQGLLTEEELNVSVRRLLKLRFRTGDFDDPSLNPYSKIPEEVLECDTHKALALKAAEEAIVLLKNDDILPLSNKEKSLAVIGPFANRCWMGIYSGFPKSKVSPSDGLRKATSAEINFAEGCGVTAKEDDDQKIAEAVEMAKKSEKVILVVGNDETTSTENVDRASLKLPGNQHKLIQAVQAVNKNVILVLVPSGPTAIAWEQEHIPGIICTWPNGQEQGTALANVLFGKVNPGGKLNSTWYSSDDELPDFHDYNIQTGRTYMYYDGTPLYPFGFGLSYTSFDIQKMKVNAKKVNPQQDVVVTANVLNIGDMDGDEVVQLYIKSLNPTQQSPKKALKGFKKVRVANGQKTSIQLQVPYEAFAHYDSVDNQFIVDEGAYEILLGNSSENILARQTVKVKAGTIPSIKVGEKSGYFDANDKNRSRNWDYLYQNETGFATSKDEDNDQYQWVEYEITFVDPGFYVNTWEAELNFVSASKNAVVTTSMEGAQIGEYTIKGNKLPIRIPIPPEYGKPVRIKIKTLKGEVEHKSIKIIPPGNKQAYTIENVVIHTQTKIN</sequence>
<dbReference type="InterPro" id="IPR017853">
    <property type="entry name" value="GH"/>
</dbReference>
<keyword evidence="2" id="KW-0732">Signal</keyword>
<dbReference type="AlphaFoldDB" id="A0AAX1N6A1"/>
<evidence type="ECO:0000313" key="5">
    <source>
        <dbReference type="EMBL" id="QWG02967.1"/>
    </source>
</evidence>
<dbReference type="Pfam" id="PF00933">
    <property type="entry name" value="Glyco_hydro_3"/>
    <property type="match status" value="1"/>
</dbReference>
<dbReference type="GO" id="GO:0031222">
    <property type="term" value="P:arabinan catabolic process"/>
    <property type="evidence" value="ECO:0007669"/>
    <property type="project" value="TreeGrafter"/>
</dbReference>
<evidence type="ECO:0000256" key="2">
    <source>
        <dbReference type="ARBA" id="ARBA00022729"/>
    </source>
</evidence>
<dbReference type="InterPro" id="IPR036881">
    <property type="entry name" value="Glyco_hydro_3_C_sf"/>
</dbReference>
<dbReference type="Gene3D" id="3.20.20.300">
    <property type="entry name" value="Glycoside hydrolase, family 3, N-terminal domain"/>
    <property type="match status" value="1"/>
</dbReference>
<name>A0AAX1N6A1_9BACT</name>
<protein>
    <submittedName>
        <fullName evidence="5">Glycoside hydrolase family 3 C-terminal domain-containing protein</fullName>
    </submittedName>
</protein>
<dbReference type="Proteomes" id="UP000678679">
    <property type="component" value="Chromosome 1"/>
</dbReference>
<dbReference type="PRINTS" id="PR00133">
    <property type="entry name" value="GLHYDRLASE3"/>
</dbReference>
<dbReference type="Pfam" id="PF01915">
    <property type="entry name" value="Glyco_hydro_3_C"/>
    <property type="match status" value="1"/>
</dbReference>
<dbReference type="PANTHER" id="PTHR42721">
    <property type="entry name" value="SUGAR HYDROLASE-RELATED"/>
    <property type="match status" value="1"/>
</dbReference>
<dbReference type="InterPro" id="IPR036962">
    <property type="entry name" value="Glyco_hydro_3_N_sf"/>
</dbReference>
<dbReference type="SUPFAM" id="SSF51445">
    <property type="entry name" value="(Trans)glycosidases"/>
    <property type="match status" value="1"/>
</dbReference>
<dbReference type="InterPro" id="IPR026891">
    <property type="entry name" value="Fn3-like"/>
</dbReference>
<dbReference type="GO" id="GO:0046556">
    <property type="term" value="F:alpha-L-arabinofuranosidase activity"/>
    <property type="evidence" value="ECO:0007669"/>
    <property type="project" value="TreeGrafter"/>
</dbReference>
<keyword evidence="3 5" id="KW-0378">Hydrolase</keyword>
<evidence type="ECO:0000256" key="3">
    <source>
        <dbReference type="ARBA" id="ARBA00022801"/>
    </source>
</evidence>
<organism evidence="5 6">
    <name type="scientific">Flammeovirga yaeyamensis</name>
    <dbReference type="NCBI Taxonomy" id="367791"/>
    <lineage>
        <taxon>Bacteria</taxon>
        <taxon>Pseudomonadati</taxon>
        <taxon>Bacteroidota</taxon>
        <taxon>Cytophagia</taxon>
        <taxon>Cytophagales</taxon>
        <taxon>Flammeovirgaceae</taxon>
        <taxon>Flammeovirga</taxon>
    </lineage>
</organism>
<dbReference type="GO" id="GO:0045493">
    <property type="term" value="P:xylan catabolic process"/>
    <property type="evidence" value="ECO:0007669"/>
    <property type="project" value="InterPro"/>
</dbReference>
<feature type="domain" description="Fibronectin type III-like" evidence="4">
    <location>
        <begin position="621"/>
        <end position="691"/>
    </location>
</feature>
<gene>
    <name evidence="5" type="ORF">KMW28_05140</name>
</gene>
<dbReference type="FunFam" id="2.60.40.10:FF:000495">
    <property type="entry name" value="Periplasmic beta-glucosidase"/>
    <property type="match status" value="1"/>
</dbReference>
<dbReference type="SUPFAM" id="SSF52279">
    <property type="entry name" value="Beta-D-glucan exohydrolase, C-terminal domain"/>
    <property type="match status" value="1"/>
</dbReference>
<dbReference type="InterPro" id="IPR044993">
    <property type="entry name" value="BXL"/>
</dbReference>
<dbReference type="Gene3D" id="3.40.50.1700">
    <property type="entry name" value="Glycoside hydrolase family 3 C-terminal domain"/>
    <property type="match status" value="1"/>
</dbReference>
<dbReference type="InterPro" id="IPR013783">
    <property type="entry name" value="Ig-like_fold"/>
</dbReference>
<dbReference type="GO" id="GO:0009044">
    <property type="term" value="F:xylan 1,4-beta-xylosidase activity"/>
    <property type="evidence" value="ECO:0007669"/>
    <property type="project" value="InterPro"/>
</dbReference>
<keyword evidence="6" id="KW-1185">Reference proteome</keyword>
<evidence type="ECO:0000313" key="6">
    <source>
        <dbReference type="Proteomes" id="UP000678679"/>
    </source>
</evidence>
<proteinExistence type="inferred from homology"/>
<dbReference type="InterPro" id="IPR001764">
    <property type="entry name" value="Glyco_hydro_3_N"/>
</dbReference>
<accession>A0AAX1N6A1</accession>
<comment type="similarity">
    <text evidence="1">Belongs to the glycosyl hydrolase 3 family.</text>
</comment>
<dbReference type="Gene3D" id="2.60.40.10">
    <property type="entry name" value="Immunoglobulins"/>
    <property type="match status" value="1"/>
</dbReference>
<evidence type="ECO:0000259" key="4">
    <source>
        <dbReference type="SMART" id="SM01217"/>
    </source>
</evidence>
<dbReference type="InterPro" id="IPR002772">
    <property type="entry name" value="Glyco_hydro_3_C"/>
</dbReference>
<dbReference type="SMART" id="SM01217">
    <property type="entry name" value="Fn3_like"/>
    <property type="match status" value="1"/>
</dbReference>
<reference evidence="5 6" key="1">
    <citation type="submission" date="2021-05" db="EMBL/GenBank/DDBJ databases">
        <title>Comparative genomic studies on the polysaccharide-degrading batcterial strains of the Flammeovirga genus.</title>
        <authorList>
            <person name="Zewei F."/>
            <person name="Zheng Z."/>
            <person name="Yu L."/>
            <person name="Ruyue G."/>
            <person name="Yanhong M."/>
            <person name="Yuanyuan C."/>
            <person name="Jingyan G."/>
            <person name="Wenjun H."/>
        </authorList>
    </citation>
    <scope>NUCLEOTIDE SEQUENCE [LARGE SCALE GENOMIC DNA]</scope>
    <source>
        <strain evidence="5 6">NBRC:100898</strain>
    </source>
</reference>
<dbReference type="EMBL" id="CP076132">
    <property type="protein sequence ID" value="QWG02967.1"/>
    <property type="molecule type" value="Genomic_DNA"/>
</dbReference>